<dbReference type="EC" id="6.5.1.-" evidence="13"/>
<dbReference type="GO" id="GO:0042245">
    <property type="term" value="P:RNA repair"/>
    <property type="evidence" value="ECO:0007669"/>
    <property type="project" value="UniProtKB-KW"/>
</dbReference>
<feature type="binding site" evidence="11">
    <location>
        <begin position="404"/>
        <end position="407"/>
    </location>
    <ligand>
        <name>GMP</name>
        <dbReference type="ChEBI" id="CHEBI:58115"/>
    </ligand>
</feature>
<dbReference type="GO" id="GO:0005525">
    <property type="term" value="F:GTP binding"/>
    <property type="evidence" value="ECO:0007669"/>
    <property type="project" value="UniProtKB-KW"/>
</dbReference>
<keyword evidence="15" id="KW-1185">Reference proteome</keyword>
<feature type="binding site" evidence="12">
    <location>
        <position position="97"/>
    </location>
    <ligand>
        <name>Mn(2+)</name>
        <dbReference type="ChEBI" id="CHEBI:29035"/>
        <label>1</label>
    </ligand>
</feature>
<comment type="similarity">
    <text evidence="1 13">Belongs to the RtcB family.</text>
</comment>
<feature type="binding site" evidence="11">
    <location>
        <begin position="328"/>
        <end position="329"/>
    </location>
    <ligand>
        <name>GMP</name>
        <dbReference type="ChEBI" id="CHEBI:58115"/>
    </ligand>
</feature>
<dbReference type="GO" id="GO:0003972">
    <property type="term" value="F:RNA ligase (ATP) activity"/>
    <property type="evidence" value="ECO:0007669"/>
    <property type="project" value="TreeGrafter"/>
</dbReference>
<keyword evidence="3 12" id="KW-0479">Metal-binding</keyword>
<evidence type="ECO:0000313" key="15">
    <source>
        <dbReference type="Proteomes" id="UP000461585"/>
    </source>
</evidence>
<evidence type="ECO:0000256" key="5">
    <source>
        <dbReference type="ARBA" id="ARBA00022800"/>
    </source>
</evidence>
<evidence type="ECO:0000256" key="4">
    <source>
        <dbReference type="ARBA" id="ARBA00022741"/>
    </source>
</evidence>
<keyword evidence="7 12" id="KW-0464">Manganese</keyword>
<sequence length="481" mass="52326">MDLRDLRRIHPYLWEIPAGYREDMRIPCRIFASKEMLEEIVKDRSLEQLVNVSALPGMQKAAYVMPDVHEGYGFPIGGVAAAAWPDGVISPGGIGYDINCGVRLLKTELSHQELQPHLRRLGERLYMAVPSGVGKSGFIKLSKEHLDKVLEKGVPWLADMGYGGEEDIDCIESRGCLENGDPSAVSSHAKGRGIDQLGTLGAGNHFVEIDRITHIYDQETASAFGLFEGQVVIQIHTGSRGLGHQVATDHIKVLLGAMRKYGITVPDRELACAPLTSPEGKEYAGAMAAAANFAWANRQAITFFIRKTWHEVLGDQGGHLSLLYDVAHNIAKVEEHRGEDGVRRKMAVHRKGATRAFGPGHPEVTPRYRNFGQPVIIPGSMGTASYVLAGTESSMELAFGSCCHGAGRQMSRHAAKRAVRGERVRDDLHQQGIQVYSGSMAGLAEEAPMAYKDVDAVVDVVEAAGIAKKVAKLRPILVIKG</sequence>
<dbReference type="SUPFAM" id="SSF103365">
    <property type="entry name" value="Hypothetical protein PH1602"/>
    <property type="match status" value="1"/>
</dbReference>
<dbReference type="Gene3D" id="3.90.1860.10">
    <property type="entry name" value="tRNA-splicing ligase RtcB"/>
    <property type="match status" value="1"/>
</dbReference>
<dbReference type="Proteomes" id="UP000461585">
    <property type="component" value="Unassembled WGS sequence"/>
</dbReference>
<evidence type="ECO:0000256" key="3">
    <source>
        <dbReference type="ARBA" id="ARBA00022723"/>
    </source>
</evidence>
<dbReference type="EMBL" id="JAAEEH010000026">
    <property type="protein sequence ID" value="NDL68025.1"/>
    <property type="molecule type" value="Genomic_DNA"/>
</dbReference>
<evidence type="ECO:0000256" key="9">
    <source>
        <dbReference type="ARBA" id="ARBA00049514"/>
    </source>
</evidence>
<comment type="catalytic activity">
    <reaction evidence="9">
        <text>a 3'-end 2',3'-cyclophospho-ribonucleotide-RNA + a 5'-end dephospho-ribonucleoside-RNA + GTP + H2O = a ribonucleotidyl-ribonucleotide-RNA + GMP + diphosphate + H(+)</text>
        <dbReference type="Rhea" id="RHEA:68080"/>
        <dbReference type="Rhea" id="RHEA-COMP:10464"/>
        <dbReference type="Rhea" id="RHEA-COMP:13936"/>
        <dbReference type="Rhea" id="RHEA-COMP:17355"/>
        <dbReference type="ChEBI" id="CHEBI:15377"/>
        <dbReference type="ChEBI" id="CHEBI:15378"/>
        <dbReference type="ChEBI" id="CHEBI:33019"/>
        <dbReference type="ChEBI" id="CHEBI:37565"/>
        <dbReference type="ChEBI" id="CHEBI:58115"/>
        <dbReference type="ChEBI" id="CHEBI:83064"/>
        <dbReference type="ChEBI" id="CHEBI:138284"/>
        <dbReference type="ChEBI" id="CHEBI:173118"/>
        <dbReference type="EC" id="6.5.1.8"/>
    </reaction>
</comment>
<gene>
    <name evidence="13" type="primary">rtcB</name>
    <name evidence="14" type="ORF">GXN74_09765</name>
</gene>
<feature type="binding site" evidence="11">
    <location>
        <begin position="378"/>
        <end position="381"/>
    </location>
    <ligand>
        <name>GMP</name>
        <dbReference type="ChEBI" id="CHEBI:58115"/>
    </ligand>
</feature>
<dbReference type="Pfam" id="PF01139">
    <property type="entry name" value="RtcB"/>
    <property type="match status" value="1"/>
</dbReference>
<dbReference type="InterPro" id="IPR001233">
    <property type="entry name" value="RtcB"/>
</dbReference>
<evidence type="ECO:0000256" key="11">
    <source>
        <dbReference type="PIRSR" id="PIRSR601233-2"/>
    </source>
</evidence>
<dbReference type="AlphaFoldDB" id="A0A7X5HWM3"/>
<evidence type="ECO:0000256" key="1">
    <source>
        <dbReference type="ARBA" id="ARBA00008071"/>
    </source>
</evidence>
<dbReference type="GO" id="GO:0046872">
    <property type="term" value="F:metal ion binding"/>
    <property type="evidence" value="ECO:0007669"/>
    <property type="project" value="UniProtKB-UniRule"/>
</dbReference>
<dbReference type="GO" id="GO:0170057">
    <property type="term" value="F:RNA ligase (GTP) activity"/>
    <property type="evidence" value="ECO:0007669"/>
    <property type="project" value="UniProtKB-EC"/>
</dbReference>
<dbReference type="InterPro" id="IPR036025">
    <property type="entry name" value="RtcB-like_sf"/>
</dbReference>
<comment type="caution">
    <text evidence="14">The sequence shown here is derived from an EMBL/GenBank/DDBJ whole genome shotgun (WGS) entry which is preliminary data.</text>
</comment>
<keyword evidence="5" id="KW-0692">RNA repair</keyword>
<protein>
    <recommendedName>
        <fullName evidence="13">tRNA-splicing ligase RtcB</fullName>
        <ecNumber evidence="13">6.5.1.-</ecNumber>
    </recommendedName>
</protein>
<feature type="active site" description="GMP-histidine intermediate" evidence="10">
    <location>
        <position position="404"/>
    </location>
</feature>
<dbReference type="GO" id="GO:0006396">
    <property type="term" value="P:RNA processing"/>
    <property type="evidence" value="ECO:0007669"/>
    <property type="project" value="InterPro"/>
</dbReference>
<keyword evidence="2 13" id="KW-0436">Ligase</keyword>
<evidence type="ECO:0000256" key="8">
    <source>
        <dbReference type="ARBA" id="ARBA00047746"/>
    </source>
</evidence>
<dbReference type="PANTHER" id="PTHR11118:SF1">
    <property type="entry name" value="RNA-SPLICING LIGASE RTCB HOMOLOG"/>
    <property type="match status" value="1"/>
</dbReference>
<evidence type="ECO:0000256" key="10">
    <source>
        <dbReference type="PIRSR" id="PIRSR601233-1"/>
    </source>
</evidence>
<keyword evidence="6 11" id="KW-0342">GTP-binding</keyword>
<evidence type="ECO:0000256" key="13">
    <source>
        <dbReference type="RuleBase" id="RU371113"/>
    </source>
</evidence>
<feature type="binding site" evidence="12">
    <location>
        <position position="236"/>
    </location>
    <ligand>
        <name>Mn(2+)</name>
        <dbReference type="ChEBI" id="CHEBI:29035"/>
        <label>2</label>
    </ligand>
</feature>
<evidence type="ECO:0000256" key="6">
    <source>
        <dbReference type="ARBA" id="ARBA00023134"/>
    </source>
</evidence>
<feature type="binding site" evidence="11">
    <location>
        <begin position="204"/>
        <end position="208"/>
    </location>
    <ligand>
        <name>GMP</name>
        <dbReference type="ChEBI" id="CHEBI:58115"/>
    </ligand>
</feature>
<feature type="binding site" evidence="11">
    <location>
        <position position="385"/>
    </location>
    <ligand>
        <name>GMP</name>
        <dbReference type="ChEBI" id="CHEBI:58115"/>
    </ligand>
</feature>
<comment type="cofactor">
    <cofactor evidence="12 13">
        <name>Mn(2+)</name>
        <dbReference type="ChEBI" id="CHEBI:29035"/>
    </cofactor>
    <text evidence="12 13">Binds 2 manganese ions per subunit.</text>
</comment>
<evidence type="ECO:0000256" key="2">
    <source>
        <dbReference type="ARBA" id="ARBA00022598"/>
    </source>
</evidence>
<reference evidence="14 15" key="1">
    <citation type="submission" date="2020-01" db="EMBL/GenBank/DDBJ databases">
        <title>Anaeroalcalibacter tamaniensis gen. nov., sp. nov., moderately halophilic strictly anaerobic fermenter bacterium from mud volcano of Taman peninsula.</title>
        <authorList>
            <person name="Frolova A."/>
            <person name="Merkel A.Y."/>
            <person name="Slobodkin A.I."/>
        </authorList>
    </citation>
    <scope>NUCLEOTIDE SEQUENCE [LARGE SCALE GENOMIC DNA]</scope>
    <source>
        <strain evidence="14 15">F-3ap</strain>
    </source>
</reference>
<dbReference type="FunFam" id="3.90.1860.10:FF:000001">
    <property type="entry name" value="tRNA-splicing ligase RtcB homolog"/>
    <property type="match status" value="1"/>
</dbReference>
<name>A0A7X5HWM3_9FIRM</name>
<feature type="binding site" evidence="11">
    <location>
        <position position="480"/>
    </location>
    <ligand>
        <name>GMP</name>
        <dbReference type="ChEBI" id="CHEBI:58115"/>
    </ligand>
</feature>
<comment type="subunit">
    <text evidence="13">Monomer.</text>
</comment>
<feature type="binding site" evidence="12">
    <location>
        <position position="328"/>
    </location>
    <ligand>
        <name>Mn(2+)</name>
        <dbReference type="ChEBI" id="CHEBI:29035"/>
        <label>2</label>
    </ligand>
</feature>
<evidence type="ECO:0000256" key="12">
    <source>
        <dbReference type="PIRSR" id="PIRSR601233-3"/>
    </source>
</evidence>
<feature type="binding site" evidence="12">
    <location>
        <position position="205"/>
    </location>
    <ligand>
        <name>Mn(2+)</name>
        <dbReference type="ChEBI" id="CHEBI:29035"/>
        <label>1</label>
    </ligand>
</feature>
<keyword evidence="4 11" id="KW-0547">Nucleotide-binding</keyword>
<evidence type="ECO:0000256" key="7">
    <source>
        <dbReference type="ARBA" id="ARBA00023211"/>
    </source>
</evidence>
<dbReference type="PANTHER" id="PTHR11118">
    <property type="entry name" value="RNA-SPLICING LIGASE RTCB HOMOLOG"/>
    <property type="match status" value="1"/>
</dbReference>
<comment type="catalytic activity">
    <reaction evidence="8">
        <text>a 3'-end 3'-phospho-ribonucleotide-RNA + a 5'-end dephospho-ribonucleoside-RNA + GTP = a ribonucleotidyl-ribonucleotide-RNA + GMP + diphosphate</text>
        <dbReference type="Rhea" id="RHEA:68076"/>
        <dbReference type="Rhea" id="RHEA-COMP:10463"/>
        <dbReference type="Rhea" id="RHEA-COMP:13936"/>
        <dbReference type="Rhea" id="RHEA-COMP:17355"/>
        <dbReference type="ChEBI" id="CHEBI:33019"/>
        <dbReference type="ChEBI" id="CHEBI:37565"/>
        <dbReference type="ChEBI" id="CHEBI:58115"/>
        <dbReference type="ChEBI" id="CHEBI:83062"/>
        <dbReference type="ChEBI" id="CHEBI:138284"/>
        <dbReference type="ChEBI" id="CHEBI:173118"/>
        <dbReference type="EC" id="6.5.1.8"/>
    </reaction>
</comment>
<accession>A0A7X5HWM3</accession>
<evidence type="ECO:0000313" key="14">
    <source>
        <dbReference type="EMBL" id="NDL68025.1"/>
    </source>
</evidence>
<organism evidence="14 15">
    <name type="scientific">Anaerotalea alkaliphila</name>
    <dbReference type="NCBI Taxonomy" id="2662126"/>
    <lineage>
        <taxon>Bacteria</taxon>
        <taxon>Bacillati</taxon>
        <taxon>Bacillota</taxon>
        <taxon>Clostridia</taxon>
        <taxon>Eubacteriales</taxon>
        <taxon>Anaerotalea</taxon>
    </lineage>
</organism>
<proteinExistence type="inferred from homology"/>